<dbReference type="PROSITE" id="PS00110">
    <property type="entry name" value="PYRUVATE_KINASE"/>
    <property type="match status" value="1"/>
</dbReference>
<keyword evidence="6" id="KW-0479">Metal-binding</keyword>
<evidence type="ECO:0000256" key="10">
    <source>
        <dbReference type="ARBA" id="ARBA00022842"/>
    </source>
</evidence>
<dbReference type="InterPro" id="IPR040442">
    <property type="entry name" value="Pyrv_kinase-like_dom_sf"/>
</dbReference>
<dbReference type="Proteomes" id="UP001500298">
    <property type="component" value="Unassembled WGS sequence"/>
</dbReference>
<dbReference type="InterPro" id="IPR036918">
    <property type="entry name" value="Pyrv_Knase_C_sf"/>
</dbReference>
<feature type="domain" description="Pyruvate kinase barrel" evidence="15">
    <location>
        <begin position="6"/>
        <end position="326"/>
    </location>
</feature>
<dbReference type="SUPFAM" id="SSF51621">
    <property type="entry name" value="Phosphoenolpyruvate/pyruvate domain"/>
    <property type="match status" value="1"/>
</dbReference>
<keyword evidence="8 14" id="KW-0418">Kinase</keyword>
<evidence type="ECO:0000259" key="16">
    <source>
        <dbReference type="Pfam" id="PF02887"/>
    </source>
</evidence>
<organism evidence="17 18">
    <name type="scientific">Algivirga pacifica</name>
    <dbReference type="NCBI Taxonomy" id="1162670"/>
    <lineage>
        <taxon>Bacteria</taxon>
        <taxon>Pseudomonadati</taxon>
        <taxon>Bacteroidota</taxon>
        <taxon>Cytophagia</taxon>
        <taxon>Cytophagales</taxon>
        <taxon>Flammeovirgaceae</taxon>
        <taxon>Algivirga</taxon>
    </lineage>
</organism>
<dbReference type="InterPro" id="IPR015795">
    <property type="entry name" value="Pyrv_Knase_C"/>
</dbReference>
<keyword evidence="18" id="KW-1185">Reference proteome</keyword>
<comment type="similarity">
    <text evidence="3 14">Belongs to the pyruvate kinase family.</text>
</comment>
<evidence type="ECO:0000256" key="5">
    <source>
        <dbReference type="ARBA" id="ARBA00022679"/>
    </source>
</evidence>
<dbReference type="InterPro" id="IPR015793">
    <property type="entry name" value="Pyrv_Knase_brl"/>
</dbReference>
<dbReference type="Gene3D" id="3.40.1380.20">
    <property type="entry name" value="Pyruvate kinase, C-terminal domain"/>
    <property type="match status" value="1"/>
</dbReference>
<dbReference type="Gene3D" id="2.40.33.10">
    <property type="entry name" value="PK beta-barrel domain-like"/>
    <property type="match status" value="1"/>
</dbReference>
<comment type="caution">
    <text evidence="17">The sequence shown here is derived from an EMBL/GenBank/DDBJ whole genome shotgun (WGS) entry which is preliminary data.</text>
</comment>
<keyword evidence="11 14" id="KW-0324">Glycolysis</keyword>
<evidence type="ECO:0000256" key="11">
    <source>
        <dbReference type="ARBA" id="ARBA00023152"/>
    </source>
</evidence>
<evidence type="ECO:0000256" key="12">
    <source>
        <dbReference type="ARBA" id="ARBA00023317"/>
    </source>
</evidence>
<accession>A0ABP9DJQ9</accession>
<name>A0ABP9DJQ9_9BACT</name>
<feature type="domain" description="Pyruvate kinase C-terminal" evidence="16">
    <location>
        <begin position="362"/>
        <end position="476"/>
    </location>
</feature>
<comment type="pathway">
    <text evidence="2 14">Carbohydrate degradation; glycolysis; pyruvate from D-glyceraldehyde 3-phosphate: step 5/5.</text>
</comment>
<evidence type="ECO:0000256" key="3">
    <source>
        <dbReference type="ARBA" id="ARBA00008663"/>
    </source>
</evidence>
<comment type="cofactor">
    <cofactor evidence="1">
        <name>K(+)</name>
        <dbReference type="ChEBI" id="CHEBI:29103"/>
    </cofactor>
</comment>
<dbReference type="InterPro" id="IPR018209">
    <property type="entry name" value="Pyrv_Knase_AS"/>
</dbReference>
<protein>
    <recommendedName>
        <fullName evidence="4 13">Pyruvate kinase</fullName>
        <ecNumber evidence="4 13">2.7.1.40</ecNumber>
    </recommendedName>
</protein>
<evidence type="ECO:0000256" key="2">
    <source>
        <dbReference type="ARBA" id="ARBA00004997"/>
    </source>
</evidence>
<dbReference type="InterPro" id="IPR015813">
    <property type="entry name" value="Pyrv/PenolPyrv_kinase-like_dom"/>
</dbReference>
<dbReference type="EMBL" id="BAABJX010000046">
    <property type="protein sequence ID" value="GAA4843170.1"/>
    <property type="molecule type" value="Genomic_DNA"/>
</dbReference>
<evidence type="ECO:0000256" key="7">
    <source>
        <dbReference type="ARBA" id="ARBA00022741"/>
    </source>
</evidence>
<dbReference type="EC" id="2.7.1.40" evidence="4 13"/>
<keyword evidence="5 14" id="KW-0808">Transferase</keyword>
<evidence type="ECO:0000256" key="14">
    <source>
        <dbReference type="RuleBase" id="RU000504"/>
    </source>
</evidence>
<dbReference type="PANTHER" id="PTHR11817">
    <property type="entry name" value="PYRUVATE KINASE"/>
    <property type="match status" value="1"/>
</dbReference>
<gene>
    <name evidence="17" type="primary">pyk</name>
    <name evidence="17" type="ORF">GCM10023331_30250</name>
</gene>
<evidence type="ECO:0000313" key="17">
    <source>
        <dbReference type="EMBL" id="GAA4843170.1"/>
    </source>
</evidence>
<sequence>MSNAFNKTKIVATIGPATRSKESILELIHAGVNVFRLNFSHDVHESHKQVIDWVKEINAKFGHSIAILQDLQGPKIRIGEVENGAVEIKNGEQLIISNTPVIGTSERVSTTYTNIVKDVKKGDNIMIDDGNLCVKVIDTLENEIITEVVYGGMLKSKKGMNLPDTEISESSLTSKDRRDLEFGLEQNVNWVALSFVRNPQDILHVKELIKERGSDAKVVAKIERPEAIKNFDAILEAADGIMVARGDLGVEIRMEDVPVIQKEIIRKCNQAAKPVIVATQMMESMITNPRPTRAEAGDVANAVMDGADAVMLSAESAAGKFPIETVQAMVKIITSVERNVESVYHKEYEYDPSHDTYTGNLIVESASKMSQALNAKAFVGMTESGFTGFRISRHRPKSNIFIFTENPHLACTLNLAWGVKAFHYTLKDGQGTLYTFYELSQILKEKGLLNQGDVFINIAGAPIDLHLHVRTNLLKVGVVE</sequence>
<proteinExistence type="inferred from homology"/>
<dbReference type="GO" id="GO:0016301">
    <property type="term" value="F:kinase activity"/>
    <property type="evidence" value="ECO:0007669"/>
    <property type="project" value="UniProtKB-KW"/>
</dbReference>
<dbReference type="SUPFAM" id="SSF52935">
    <property type="entry name" value="PK C-terminal domain-like"/>
    <property type="match status" value="1"/>
</dbReference>
<dbReference type="InterPro" id="IPR001697">
    <property type="entry name" value="Pyr_Knase"/>
</dbReference>
<dbReference type="NCBIfam" id="NF004978">
    <property type="entry name" value="PRK06354.1"/>
    <property type="match status" value="1"/>
</dbReference>
<keyword evidence="12 17" id="KW-0670">Pyruvate</keyword>
<evidence type="ECO:0000256" key="9">
    <source>
        <dbReference type="ARBA" id="ARBA00022840"/>
    </source>
</evidence>
<dbReference type="NCBIfam" id="TIGR01064">
    <property type="entry name" value="pyruv_kin"/>
    <property type="match status" value="1"/>
</dbReference>
<evidence type="ECO:0000256" key="6">
    <source>
        <dbReference type="ARBA" id="ARBA00022723"/>
    </source>
</evidence>
<keyword evidence="7" id="KW-0547">Nucleotide-binding</keyword>
<reference evidence="18" key="1">
    <citation type="journal article" date="2019" name="Int. J. Syst. Evol. Microbiol.">
        <title>The Global Catalogue of Microorganisms (GCM) 10K type strain sequencing project: providing services to taxonomists for standard genome sequencing and annotation.</title>
        <authorList>
            <consortium name="The Broad Institute Genomics Platform"/>
            <consortium name="The Broad Institute Genome Sequencing Center for Infectious Disease"/>
            <person name="Wu L."/>
            <person name="Ma J."/>
        </authorList>
    </citation>
    <scope>NUCLEOTIDE SEQUENCE [LARGE SCALE GENOMIC DNA]</scope>
    <source>
        <strain evidence="18">JCM 18326</strain>
    </source>
</reference>
<dbReference type="SUPFAM" id="SSF50800">
    <property type="entry name" value="PK beta-barrel domain-like"/>
    <property type="match status" value="1"/>
</dbReference>
<evidence type="ECO:0000259" key="15">
    <source>
        <dbReference type="Pfam" id="PF00224"/>
    </source>
</evidence>
<evidence type="ECO:0000256" key="8">
    <source>
        <dbReference type="ARBA" id="ARBA00022777"/>
    </source>
</evidence>
<evidence type="ECO:0000313" key="18">
    <source>
        <dbReference type="Proteomes" id="UP001500298"/>
    </source>
</evidence>
<keyword evidence="9" id="KW-0067">ATP-binding</keyword>
<dbReference type="PRINTS" id="PR01050">
    <property type="entry name" value="PYRUVTKNASE"/>
</dbReference>
<dbReference type="Pfam" id="PF02887">
    <property type="entry name" value="PK_C"/>
    <property type="match status" value="1"/>
</dbReference>
<evidence type="ECO:0000256" key="13">
    <source>
        <dbReference type="NCBIfam" id="TIGR01064"/>
    </source>
</evidence>
<dbReference type="Pfam" id="PF00224">
    <property type="entry name" value="PK"/>
    <property type="match status" value="1"/>
</dbReference>
<dbReference type="InterPro" id="IPR011037">
    <property type="entry name" value="Pyrv_Knase-like_insert_dom_sf"/>
</dbReference>
<dbReference type="Gene3D" id="3.20.20.60">
    <property type="entry name" value="Phosphoenolpyruvate-binding domains"/>
    <property type="match status" value="1"/>
</dbReference>
<comment type="catalytic activity">
    <reaction evidence="14">
        <text>pyruvate + ATP = phosphoenolpyruvate + ADP + H(+)</text>
        <dbReference type="Rhea" id="RHEA:18157"/>
        <dbReference type="ChEBI" id="CHEBI:15361"/>
        <dbReference type="ChEBI" id="CHEBI:15378"/>
        <dbReference type="ChEBI" id="CHEBI:30616"/>
        <dbReference type="ChEBI" id="CHEBI:58702"/>
        <dbReference type="ChEBI" id="CHEBI:456216"/>
        <dbReference type="EC" id="2.7.1.40"/>
    </reaction>
</comment>
<dbReference type="InterPro" id="IPR015806">
    <property type="entry name" value="Pyrv_Knase_insert_dom_sf"/>
</dbReference>
<dbReference type="NCBIfam" id="NF004491">
    <property type="entry name" value="PRK05826.1"/>
    <property type="match status" value="1"/>
</dbReference>
<evidence type="ECO:0000256" key="4">
    <source>
        <dbReference type="ARBA" id="ARBA00012142"/>
    </source>
</evidence>
<dbReference type="RefSeq" id="WP_345373269.1">
    <property type="nucleotide sequence ID" value="NZ_BAABJX010000046.1"/>
</dbReference>
<keyword evidence="10 14" id="KW-0460">Magnesium</keyword>
<evidence type="ECO:0000256" key="1">
    <source>
        <dbReference type="ARBA" id="ARBA00001958"/>
    </source>
</evidence>